<evidence type="ECO:0000313" key="2">
    <source>
        <dbReference type="EMBL" id="PIV07578.1"/>
    </source>
</evidence>
<dbReference type="PANTHER" id="PTHR47505">
    <property type="entry name" value="DNA UTILIZATION PROTEIN YHGH"/>
    <property type="match status" value="1"/>
</dbReference>
<organism evidence="2 3">
    <name type="scientific">Candidatus Shapirobacteria bacterium CG03_land_8_20_14_0_80_35_14</name>
    <dbReference type="NCBI Taxonomy" id="1974878"/>
    <lineage>
        <taxon>Bacteria</taxon>
        <taxon>Candidatus Shapironibacteriota</taxon>
    </lineage>
</organism>
<name>A0A2M7BQ11_9BACT</name>
<dbReference type="InterPro" id="IPR029057">
    <property type="entry name" value="PRTase-like"/>
</dbReference>
<comment type="caution">
    <text evidence="2">The sequence shown here is derived from an EMBL/GenBank/DDBJ whole genome shotgun (WGS) entry which is preliminary data.</text>
</comment>
<gene>
    <name evidence="2" type="ORF">COS53_01700</name>
</gene>
<proteinExistence type="inferred from homology"/>
<evidence type="ECO:0000256" key="1">
    <source>
        <dbReference type="ARBA" id="ARBA00008007"/>
    </source>
</evidence>
<dbReference type="InterPro" id="IPR051910">
    <property type="entry name" value="ComF/GntX_DNA_util-trans"/>
</dbReference>
<sequence length="209" mass="23870">MGAIVAMVFPKICVGCGKIGKYLCQKCGLKIEVLGADYKSKKIEGRIGLFKYNGAIKELIKLIKFDLVSDAKTEIGEMIVNQLKENYPNILEYWQKNDFVIIPVPLHWRRKNWRGFNQAEIIADEVGKTINLDINSKLIVRHKNTKKQVTSNKMERIVNIKNAFKIVGKIPKNIIIFDDVWTTGNTIKNIIKIIPKNRNIWVLTMASGN</sequence>
<protein>
    <recommendedName>
        <fullName evidence="4">Phosphoribosyltransferase domain-containing protein</fullName>
    </recommendedName>
</protein>
<evidence type="ECO:0008006" key="4">
    <source>
        <dbReference type="Google" id="ProtNLM"/>
    </source>
</evidence>
<dbReference type="AlphaFoldDB" id="A0A2M7BQ11"/>
<dbReference type="CDD" id="cd06223">
    <property type="entry name" value="PRTases_typeI"/>
    <property type="match status" value="1"/>
</dbReference>
<dbReference type="Proteomes" id="UP000229191">
    <property type="component" value="Unassembled WGS sequence"/>
</dbReference>
<dbReference type="InterPro" id="IPR000836">
    <property type="entry name" value="PRTase_dom"/>
</dbReference>
<reference evidence="3" key="1">
    <citation type="submission" date="2017-09" db="EMBL/GenBank/DDBJ databases">
        <title>Depth-based differentiation of microbial function through sediment-hosted aquifers and enrichment of novel symbionts in the deep terrestrial subsurface.</title>
        <authorList>
            <person name="Probst A.J."/>
            <person name="Ladd B."/>
            <person name="Jarett J.K."/>
            <person name="Geller-Mcgrath D.E."/>
            <person name="Sieber C.M.K."/>
            <person name="Emerson J.B."/>
            <person name="Anantharaman K."/>
            <person name="Thomas B.C."/>
            <person name="Malmstrom R."/>
            <person name="Stieglmeier M."/>
            <person name="Klingl A."/>
            <person name="Woyke T."/>
            <person name="Ryan C.M."/>
            <person name="Banfield J.F."/>
        </authorList>
    </citation>
    <scope>NUCLEOTIDE SEQUENCE [LARGE SCALE GENOMIC DNA]</scope>
</reference>
<comment type="similarity">
    <text evidence="1">Belongs to the ComF/GntX family.</text>
</comment>
<evidence type="ECO:0000313" key="3">
    <source>
        <dbReference type="Proteomes" id="UP000229191"/>
    </source>
</evidence>
<accession>A0A2M7BQ11</accession>
<dbReference type="PANTHER" id="PTHR47505:SF1">
    <property type="entry name" value="DNA UTILIZATION PROTEIN YHGH"/>
    <property type="match status" value="1"/>
</dbReference>
<dbReference type="Gene3D" id="3.40.50.2020">
    <property type="match status" value="1"/>
</dbReference>
<dbReference type="SUPFAM" id="SSF53271">
    <property type="entry name" value="PRTase-like"/>
    <property type="match status" value="1"/>
</dbReference>
<dbReference type="EMBL" id="PEVB01000050">
    <property type="protein sequence ID" value="PIV07578.1"/>
    <property type="molecule type" value="Genomic_DNA"/>
</dbReference>